<feature type="region of interest" description="Disordered" evidence="1">
    <location>
        <begin position="385"/>
        <end position="416"/>
    </location>
</feature>
<dbReference type="EMBL" id="CAWUOM010000133">
    <property type="protein sequence ID" value="CAK7273446.1"/>
    <property type="molecule type" value="Genomic_DNA"/>
</dbReference>
<dbReference type="Pfam" id="PF22749">
    <property type="entry name" value="Arb2"/>
    <property type="match status" value="1"/>
</dbReference>
<gene>
    <name evidence="3" type="ORF">SEPCBS57363_005656</name>
</gene>
<evidence type="ECO:0000313" key="3">
    <source>
        <dbReference type="EMBL" id="CAK7273446.1"/>
    </source>
</evidence>
<evidence type="ECO:0000256" key="1">
    <source>
        <dbReference type="SAM" id="MobiDB-lite"/>
    </source>
</evidence>
<organism evidence="3 4">
    <name type="scientific">Sporothrix epigloea</name>
    <dbReference type="NCBI Taxonomy" id="1892477"/>
    <lineage>
        <taxon>Eukaryota</taxon>
        <taxon>Fungi</taxon>
        <taxon>Dikarya</taxon>
        <taxon>Ascomycota</taxon>
        <taxon>Pezizomycotina</taxon>
        <taxon>Sordariomycetes</taxon>
        <taxon>Sordariomycetidae</taxon>
        <taxon>Ophiostomatales</taxon>
        <taxon>Ophiostomataceae</taxon>
        <taxon>Sporothrix</taxon>
    </lineage>
</organism>
<dbReference type="InterPro" id="IPR053858">
    <property type="entry name" value="Arb2_dom"/>
</dbReference>
<accession>A0ABP0E126</accession>
<comment type="caution">
    <text evidence="3">The sequence shown here is derived from an EMBL/GenBank/DDBJ whole genome shotgun (WGS) entry which is preliminary data.</text>
</comment>
<feature type="compositionally biased region" description="Basic and acidic residues" evidence="1">
    <location>
        <begin position="399"/>
        <end position="415"/>
    </location>
</feature>
<sequence length="455" mass="49976">MFRRLWTGLPVAPRFPTDLEKLGYFINEEDEIRNIEDPKYYFKYFIDRNAYYNDTAIQRVVLDRLATLGVHPVRLPLGAREDEPHVLVLATKDLDTADRVILFVGETAQELGILAHRVISGGKGIEHGSVISMVRRIRGPEAVNSAATNKTALPAVLITNPGELFWWPDAQRSLSLHAIEGMPRPSAAHLAPRIFSGQNTIPDHETADAHVASVFRDLLTRDGATSPARITAIGVAGGADALETFLDDPERWRRWGPYIDSLVVLGGLYEEQHIKTDTFRKFLRQRGRAYIASEADVDTPVSGPDGNDQAARTTRYGCPVHSAGTSWLTELMLIEAQESILAWGSIVASSPNYVNPEIDITYAETILGEDDLTWANYKEDEHKGPGWGAFDQSTNDADGDTKNGDVTGPDKKDIDSVSASELTVVNGVGGIVEDGPLDFTMAELKGVSLHDKTDD</sequence>
<dbReference type="InterPro" id="IPR048263">
    <property type="entry name" value="Arb2"/>
</dbReference>
<keyword evidence="4" id="KW-1185">Reference proteome</keyword>
<feature type="domain" description="Arb2" evidence="2">
    <location>
        <begin position="15"/>
        <end position="296"/>
    </location>
</feature>
<dbReference type="Proteomes" id="UP001642501">
    <property type="component" value="Unassembled WGS sequence"/>
</dbReference>
<dbReference type="PANTHER" id="PTHR21357:SF4">
    <property type="entry name" value="FAM172 FAMILY PROTEIN HOMOLOG CG10038"/>
    <property type="match status" value="1"/>
</dbReference>
<reference evidence="3 4" key="1">
    <citation type="submission" date="2024-01" db="EMBL/GenBank/DDBJ databases">
        <authorList>
            <person name="Allen C."/>
            <person name="Tagirdzhanova G."/>
        </authorList>
    </citation>
    <scope>NUCLEOTIDE SEQUENCE [LARGE SCALE GENOMIC DNA]</scope>
    <source>
        <strain evidence="3 4">CBS 573.63</strain>
    </source>
</reference>
<protein>
    <recommendedName>
        <fullName evidence="2">Arb2 domain-containing protein</fullName>
    </recommendedName>
</protein>
<dbReference type="PANTHER" id="PTHR21357">
    <property type="entry name" value="FAM172 FAMILY PROTEIN HOMOLOG CG10038"/>
    <property type="match status" value="1"/>
</dbReference>
<evidence type="ECO:0000313" key="4">
    <source>
        <dbReference type="Proteomes" id="UP001642501"/>
    </source>
</evidence>
<name>A0ABP0E126_9PEZI</name>
<evidence type="ECO:0000259" key="2">
    <source>
        <dbReference type="Pfam" id="PF22749"/>
    </source>
</evidence>
<proteinExistence type="predicted"/>